<feature type="region of interest" description="Disordered" evidence="1">
    <location>
        <begin position="104"/>
        <end position="136"/>
    </location>
</feature>
<protein>
    <submittedName>
        <fullName evidence="2">Uncharacterized protein</fullName>
    </submittedName>
</protein>
<feature type="compositionally biased region" description="Basic and acidic residues" evidence="1">
    <location>
        <begin position="1"/>
        <end position="11"/>
    </location>
</feature>
<feature type="region of interest" description="Disordered" evidence="1">
    <location>
        <begin position="1"/>
        <end position="32"/>
    </location>
</feature>
<proteinExistence type="predicted"/>
<dbReference type="OrthoDB" id="5869075at2759"/>
<evidence type="ECO:0000313" key="3">
    <source>
        <dbReference type="Proteomes" id="UP000494206"/>
    </source>
</evidence>
<evidence type="ECO:0000313" key="2">
    <source>
        <dbReference type="EMBL" id="CAB3401352.1"/>
    </source>
</evidence>
<accession>A0A8S1ETT1</accession>
<gene>
    <name evidence="2" type="ORF">CBOVIS_LOCUS4109</name>
</gene>
<dbReference type="Proteomes" id="UP000494206">
    <property type="component" value="Unassembled WGS sequence"/>
</dbReference>
<feature type="compositionally biased region" description="Basic and acidic residues" evidence="1">
    <location>
        <begin position="127"/>
        <end position="136"/>
    </location>
</feature>
<organism evidence="2 3">
    <name type="scientific">Caenorhabditis bovis</name>
    <dbReference type="NCBI Taxonomy" id="2654633"/>
    <lineage>
        <taxon>Eukaryota</taxon>
        <taxon>Metazoa</taxon>
        <taxon>Ecdysozoa</taxon>
        <taxon>Nematoda</taxon>
        <taxon>Chromadorea</taxon>
        <taxon>Rhabditida</taxon>
        <taxon>Rhabditina</taxon>
        <taxon>Rhabditomorpha</taxon>
        <taxon>Rhabditoidea</taxon>
        <taxon>Rhabditidae</taxon>
        <taxon>Peloderinae</taxon>
        <taxon>Caenorhabditis</taxon>
    </lineage>
</organism>
<evidence type="ECO:0000256" key="1">
    <source>
        <dbReference type="SAM" id="MobiDB-lite"/>
    </source>
</evidence>
<name>A0A8S1ETT1_9PELO</name>
<dbReference type="AlphaFoldDB" id="A0A8S1ETT1"/>
<comment type="caution">
    <text evidence="2">The sequence shown here is derived from an EMBL/GenBank/DDBJ whole genome shotgun (WGS) entry which is preliminary data.</text>
</comment>
<keyword evidence="3" id="KW-1185">Reference proteome</keyword>
<feature type="compositionally biased region" description="Basic and acidic residues" evidence="1">
    <location>
        <begin position="104"/>
        <end position="113"/>
    </location>
</feature>
<feature type="region of interest" description="Disordered" evidence="1">
    <location>
        <begin position="190"/>
        <end position="212"/>
    </location>
</feature>
<reference evidence="2 3" key="1">
    <citation type="submission" date="2020-04" db="EMBL/GenBank/DDBJ databases">
        <authorList>
            <person name="Laetsch R D."/>
            <person name="Stevens L."/>
            <person name="Kumar S."/>
            <person name="Blaxter L. M."/>
        </authorList>
    </citation>
    <scope>NUCLEOTIDE SEQUENCE [LARGE SCALE GENOMIC DNA]</scope>
</reference>
<sequence length="289" mass="32551">MASSAGRDKLRGRPPRNFAFGSSTPRDLSHLNKVPPQFRYYDAKAEKRAEGPSLRDYILKARSLSREGNDNRKNFVFGSSTPRHLAHLDKIPTHQRVYDAKLPKKSATHEDFKASPIRCSTVPPPIRKPERKEEEEKIHVITSKDDEIASEPDIVQDREEFMKEMREHKKSLEKKISPIVEKPVHNEIKFAHAPEIASNTQKTSRAHSETHEAAPIAVENVSANKMNDQIEVSQLNEEISNDEASSPAASTIVVDNLLAKVQQIAGDATDKVKEIVTNVNRHQLESFNS</sequence>
<dbReference type="EMBL" id="CADEPM010000003">
    <property type="protein sequence ID" value="CAB3401352.1"/>
    <property type="molecule type" value="Genomic_DNA"/>
</dbReference>